<name>A0A6I0F2U4_9FIRM</name>
<dbReference type="Gene3D" id="3.40.50.1000">
    <property type="entry name" value="HAD superfamily/HAD-like"/>
    <property type="match status" value="1"/>
</dbReference>
<dbReference type="AlphaFoldDB" id="A0A6I0F2U4"/>
<gene>
    <name evidence="1" type="ORF">F9B85_00990</name>
</gene>
<dbReference type="InterPro" id="IPR036412">
    <property type="entry name" value="HAD-like_sf"/>
</dbReference>
<dbReference type="InterPro" id="IPR023214">
    <property type="entry name" value="HAD_sf"/>
</dbReference>
<accession>A0A6I0F2U4</accession>
<evidence type="ECO:0008006" key="3">
    <source>
        <dbReference type="Google" id="ProtNLM"/>
    </source>
</evidence>
<dbReference type="Pfam" id="PF24694">
    <property type="entry name" value="LNS2_PITM1-3"/>
    <property type="match status" value="1"/>
</dbReference>
<sequence>MIIGVDICNTIAQVNEALALHFLGTSKVPDDLQKQRQWNLPGLNPDFFRSPEGMNLLSQAKPYEKASEVLNSFIYKGHKIVYITARPQETELVSRRWLRQHNFPLGDIVHSHQKGESCLEKGVTFMIEDDPFYAEQVKRAGIPVFLVRQRYNVDFPAPKMDWKIAGFILPKAIPMMKRNERS</sequence>
<evidence type="ECO:0000313" key="2">
    <source>
        <dbReference type="Proteomes" id="UP000468766"/>
    </source>
</evidence>
<organism evidence="1 2">
    <name type="scientific">Heliorestis acidaminivorans</name>
    <dbReference type="NCBI Taxonomy" id="553427"/>
    <lineage>
        <taxon>Bacteria</taxon>
        <taxon>Bacillati</taxon>
        <taxon>Bacillota</taxon>
        <taxon>Clostridia</taxon>
        <taxon>Eubacteriales</taxon>
        <taxon>Heliobacteriaceae</taxon>
        <taxon>Heliorestis</taxon>
    </lineage>
</organism>
<comment type="caution">
    <text evidence="1">The sequence shown here is derived from an EMBL/GenBank/DDBJ whole genome shotgun (WGS) entry which is preliminary data.</text>
</comment>
<evidence type="ECO:0000313" key="1">
    <source>
        <dbReference type="EMBL" id="KAB2954301.1"/>
    </source>
</evidence>
<proteinExistence type="predicted"/>
<reference evidence="1 2" key="1">
    <citation type="submission" date="2019-10" db="EMBL/GenBank/DDBJ databases">
        <title>Whole-genome sequence of the extremophile Heliorestis acidaminivorans DSM 24790.</title>
        <authorList>
            <person name="Kyndt J.A."/>
            <person name="Meyer T.E."/>
        </authorList>
    </citation>
    <scope>NUCLEOTIDE SEQUENCE [LARGE SCALE GENOMIC DNA]</scope>
    <source>
        <strain evidence="1 2">DSM 24790</strain>
    </source>
</reference>
<dbReference type="EMBL" id="WBXO01000001">
    <property type="protein sequence ID" value="KAB2954301.1"/>
    <property type="molecule type" value="Genomic_DNA"/>
</dbReference>
<dbReference type="RefSeq" id="WP_151617747.1">
    <property type="nucleotide sequence ID" value="NZ_WBXO01000001.1"/>
</dbReference>
<protein>
    <recommendedName>
        <fullName evidence="3">Nucleotidase</fullName>
    </recommendedName>
</protein>
<dbReference type="OrthoDB" id="2471595at2"/>
<dbReference type="Proteomes" id="UP000468766">
    <property type="component" value="Unassembled WGS sequence"/>
</dbReference>
<dbReference type="SUPFAM" id="SSF56784">
    <property type="entry name" value="HAD-like"/>
    <property type="match status" value="1"/>
</dbReference>
<keyword evidence="2" id="KW-1185">Reference proteome</keyword>